<comment type="caution">
    <text evidence="3">The sequence shown here is derived from an EMBL/GenBank/DDBJ whole genome shotgun (WGS) entry which is preliminary data.</text>
</comment>
<dbReference type="Pfam" id="PF02021">
    <property type="entry name" value="UPF0102"/>
    <property type="match status" value="1"/>
</dbReference>
<dbReference type="NCBIfam" id="NF009150">
    <property type="entry name" value="PRK12497.1-3"/>
    <property type="match status" value="1"/>
</dbReference>
<dbReference type="GO" id="GO:0003676">
    <property type="term" value="F:nucleic acid binding"/>
    <property type="evidence" value="ECO:0007669"/>
    <property type="project" value="InterPro"/>
</dbReference>
<evidence type="ECO:0000256" key="2">
    <source>
        <dbReference type="HAMAP-Rule" id="MF_00048"/>
    </source>
</evidence>
<protein>
    <recommendedName>
        <fullName evidence="2">UPF0102 protein COT50_01925</fullName>
    </recommendedName>
</protein>
<dbReference type="Proteomes" id="UP000231252">
    <property type="component" value="Unassembled WGS sequence"/>
</dbReference>
<dbReference type="HAMAP" id="MF_00048">
    <property type="entry name" value="UPF0102"/>
    <property type="match status" value="1"/>
</dbReference>
<evidence type="ECO:0000313" key="4">
    <source>
        <dbReference type="Proteomes" id="UP000231252"/>
    </source>
</evidence>
<comment type="similarity">
    <text evidence="1 2">Belongs to the UPF0102 family.</text>
</comment>
<dbReference type="InterPro" id="IPR003509">
    <property type="entry name" value="UPF0102_YraN-like"/>
</dbReference>
<gene>
    <name evidence="3" type="ORF">COT50_01925</name>
</gene>
<proteinExistence type="inferred from homology"/>
<name>A0A2H0XE99_UNCKA</name>
<dbReference type="InterPro" id="IPR011856">
    <property type="entry name" value="tRNA_endonuc-like_dom_sf"/>
</dbReference>
<accession>A0A2H0XE99</accession>
<evidence type="ECO:0000313" key="3">
    <source>
        <dbReference type="EMBL" id="PIS22448.1"/>
    </source>
</evidence>
<dbReference type="Gene3D" id="3.40.1350.10">
    <property type="match status" value="1"/>
</dbReference>
<dbReference type="PANTHER" id="PTHR34039:SF1">
    <property type="entry name" value="UPF0102 PROTEIN YRAN"/>
    <property type="match status" value="1"/>
</dbReference>
<dbReference type="SUPFAM" id="SSF52980">
    <property type="entry name" value="Restriction endonuclease-like"/>
    <property type="match status" value="1"/>
</dbReference>
<dbReference type="PANTHER" id="PTHR34039">
    <property type="entry name" value="UPF0102 PROTEIN YRAN"/>
    <property type="match status" value="1"/>
</dbReference>
<sequence length="145" mass="16790">MIMVKIFIVSGAIGTNTLIALRVKVKIHMNKRLIGKVGELIASKYLTEKGYTIVCKNWTCRWGEIDLIAEKENILTFVEVKYRTNLTNGHPSEAITFYKKKSLQRSINMFLAKNYITKPWRVDVLCVNKLGKSLRVDYYEYVSLH</sequence>
<dbReference type="AlphaFoldDB" id="A0A2H0XE99"/>
<dbReference type="CDD" id="cd20736">
    <property type="entry name" value="PoNe_Nuclease"/>
    <property type="match status" value="1"/>
</dbReference>
<dbReference type="EMBL" id="PEYU01000036">
    <property type="protein sequence ID" value="PIS22448.1"/>
    <property type="molecule type" value="Genomic_DNA"/>
</dbReference>
<reference evidence="4" key="1">
    <citation type="submission" date="2017-09" db="EMBL/GenBank/DDBJ databases">
        <title>Depth-based differentiation of microbial function through sediment-hosted aquifers and enrichment of novel symbionts in the deep terrestrial subsurface.</title>
        <authorList>
            <person name="Probst A.J."/>
            <person name="Ladd B."/>
            <person name="Jarett J.K."/>
            <person name="Geller-Mcgrath D.E."/>
            <person name="Sieber C.M.K."/>
            <person name="Emerson J.B."/>
            <person name="Anantharaman K."/>
            <person name="Thomas B.C."/>
            <person name="Malmstrom R."/>
            <person name="Stieglmeier M."/>
            <person name="Klingl A."/>
            <person name="Woyke T."/>
            <person name="Ryan C.M."/>
            <person name="Banfield J.F."/>
        </authorList>
    </citation>
    <scope>NUCLEOTIDE SEQUENCE [LARGE SCALE GENOMIC DNA]</scope>
</reference>
<dbReference type="InterPro" id="IPR011335">
    <property type="entry name" value="Restrct_endonuc-II-like"/>
</dbReference>
<organism evidence="3 4">
    <name type="scientific">candidate division WWE3 bacterium CG08_land_8_20_14_0_20_41_10</name>
    <dbReference type="NCBI Taxonomy" id="1975085"/>
    <lineage>
        <taxon>Bacteria</taxon>
        <taxon>Katanobacteria</taxon>
    </lineage>
</organism>
<evidence type="ECO:0000256" key="1">
    <source>
        <dbReference type="ARBA" id="ARBA00006738"/>
    </source>
</evidence>